<dbReference type="EMBL" id="GBXM01009640">
    <property type="protein sequence ID" value="JAH98937.1"/>
    <property type="molecule type" value="Transcribed_RNA"/>
</dbReference>
<sequence length="45" mass="5380">MNLRLIFSRARRLVCTSRDLRRVRTLFFTPTMQPFSMTKSFLTSP</sequence>
<protein>
    <submittedName>
        <fullName evidence="1">Uncharacterized protein</fullName>
    </submittedName>
</protein>
<reference evidence="1" key="2">
    <citation type="journal article" date="2015" name="Fish Shellfish Immunol.">
        <title>Early steps in the European eel (Anguilla anguilla)-Vibrio vulnificus interaction in the gills: Role of the RtxA13 toxin.</title>
        <authorList>
            <person name="Callol A."/>
            <person name="Pajuelo D."/>
            <person name="Ebbesson L."/>
            <person name="Teles M."/>
            <person name="MacKenzie S."/>
            <person name="Amaro C."/>
        </authorList>
    </citation>
    <scope>NUCLEOTIDE SEQUENCE</scope>
</reference>
<reference evidence="1" key="1">
    <citation type="submission" date="2014-11" db="EMBL/GenBank/DDBJ databases">
        <authorList>
            <person name="Amaro Gonzalez C."/>
        </authorList>
    </citation>
    <scope>NUCLEOTIDE SEQUENCE</scope>
</reference>
<accession>A0A0E9X878</accession>
<proteinExistence type="predicted"/>
<name>A0A0E9X878_ANGAN</name>
<evidence type="ECO:0000313" key="1">
    <source>
        <dbReference type="EMBL" id="JAH98937.1"/>
    </source>
</evidence>
<organism evidence="1">
    <name type="scientific">Anguilla anguilla</name>
    <name type="common">European freshwater eel</name>
    <name type="synonym">Muraena anguilla</name>
    <dbReference type="NCBI Taxonomy" id="7936"/>
    <lineage>
        <taxon>Eukaryota</taxon>
        <taxon>Metazoa</taxon>
        <taxon>Chordata</taxon>
        <taxon>Craniata</taxon>
        <taxon>Vertebrata</taxon>
        <taxon>Euteleostomi</taxon>
        <taxon>Actinopterygii</taxon>
        <taxon>Neopterygii</taxon>
        <taxon>Teleostei</taxon>
        <taxon>Anguilliformes</taxon>
        <taxon>Anguillidae</taxon>
        <taxon>Anguilla</taxon>
    </lineage>
</organism>
<dbReference type="AlphaFoldDB" id="A0A0E9X878"/>